<feature type="domain" description="Rad50/SbcC-type AAA" evidence="5">
    <location>
        <begin position="6"/>
        <end position="211"/>
    </location>
</feature>
<dbReference type="Gene3D" id="3.40.50.300">
    <property type="entry name" value="P-loop containing nucleotide triphosphate hydrolases"/>
    <property type="match status" value="2"/>
</dbReference>
<dbReference type="GO" id="GO:0006302">
    <property type="term" value="P:double-strand break repair"/>
    <property type="evidence" value="ECO:0007669"/>
    <property type="project" value="InterPro"/>
</dbReference>
<name>A0A109UGQ2_9FIRM</name>
<dbReference type="PANTHER" id="PTHR32114:SF2">
    <property type="entry name" value="ABC TRANSPORTER ABCH.3"/>
    <property type="match status" value="1"/>
</dbReference>
<evidence type="ECO:0000313" key="6">
    <source>
        <dbReference type="EMBL" id="AMC93077.1"/>
    </source>
</evidence>
<dbReference type="Pfam" id="PF13476">
    <property type="entry name" value="AAA_23"/>
    <property type="match status" value="1"/>
</dbReference>
<dbReference type="Proteomes" id="UP000063781">
    <property type="component" value="Chromosome"/>
</dbReference>
<evidence type="ECO:0000256" key="3">
    <source>
        <dbReference type="ARBA" id="ARBA00013368"/>
    </source>
</evidence>
<keyword evidence="7" id="KW-1185">Reference proteome</keyword>
<dbReference type="InterPro" id="IPR027417">
    <property type="entry name" value="P-loop_NTPase"/>
</dbReference>
<evidence type="ECO:0000313" key="7">
    <source>
        <dbReference type="Proteomes" id="UP000063781"/>
    </source>
</evidence>
<dbReference type="PANTHER" id="PTHR32114">
    <property type="entry name" value="ABC TRANSPORTER ABCH.3"/>
    <property type="match status" value="1"/>
</dbReference>
<dbReference type="EMBL" id="CP013213">
    <property type="protein sequence ID" value="AMC93077.1"/>
    <property type="molecule type" value="Genomic_DNA"/>
</dbReference>
<dbReference type="AlphaFoldDB" id="A0A109UGQ2"/>
<gene>
    <name evidence="6" type="ORF">AOC36_03515</name>
</gene>
<feature type="coiled-coil region" evidence="4">
    <location>
        <begin position="634"/>
        <end position="722"/>
    </location>
</feature>
<evidence type="ECO:0000259" key="5">
    <source>
        <dbReference type="Pfam" id="PF13476"/>
    </source>
</evidence>
<evidence type="ECO:0000256" key="4">
    <source>
        <dbReference type="SAM" id="Coils"/>
    </source>
</evidence>
<comment type="similarity">
    <text evidence="1">Belongs to the SMC family. SbcC subfamily.</text>
</comment>
<organism evidence="6 7">
    <name type="scientific">Erysipelothrix larvae</name>
    <dbReference type="NCBI Taxonomy" id="1514105"/>
    <lineage>
        <taxon>Bacteria</taxon>
        <taxon>Bacillati</taxon>
        <taxon>Bacillota</taxon>
        <taxon>Erysipelotrichia</taxon>
        <taxon>Erysipelotrichales</taxon>
        <taxon>Erysipelotrichaceae</taxon>
        <taxon>Erysipelothrix</taxon>
    </lineage>
</organism>
<evidence type="ECO:0000256" key="1">
    <source>
        <dbReference type="ARBA" id="ARBA00006930"/>
    </source>
</evidence>
<evidence type="ECO:0000256" key="2">
    <source>
        <dbReference type="ARBA" id="ARBA00011322"/>
    </source>
</evidence>
<comment type="subunit">
    <text evidence="2">Heterodimer of SbcC and SbcD.</text>
</comment>
<dbReference type="KEGG" id="erl:AOC36_03515"/>
<dbReference type="Pfam" id="PF13558">
    <property type="entry name" value="SbcC_Walker_B"/>
    <property type="match status" value="1"/>
</dbReference>
<dbReference type="SUPFAM" id="SSF52540">
    <property type="entry name" value="P-loop containing nucleoside triphosphate hydrolases"/>
    <property type="match status" value="1"/>
</dbReference>
<dbReference type="RefSeq" id="WP_067631501.1">
    <property type="nucleotide sequence ID" value="NZ_CP013213.1"/>
</dbReference>
<sequence length="1016" mass="116040">MRPINLTISAFGPYKDTVSVDFDCFRQGLFLISGDTGSGKTSLFDAMTFALYGEASGKDRSVKSFRSHYATSDDKTEVTLKFEHQGKVYIITRSPSYMRLKKSGEGLTQEAASVLLEMPNGHTLSKRNEVDEAILDLLGLTYTQFKHVALLPQGEFKDVLLAKSQERSELFRKIFSTSKYNTLQQDLSTLEQETKFELSIIEKSLESLYHQVSVETQDRTPKTLVEALNTQIEATHKHIEGLDKCINDVKSVEEKAKTALTLAEIEADKRTQLNQKLLEAKQLEAQENTINAWKVLNEKIDIAQKTLGEDALIIRTLKQTLSQNTNTIQQYQKEMLGTQAITQKNKEALESFTQQAPQIQEEILKVDRLKTMVPDLETIQTLTSLMAQGEKKQKDFESVLNQMLLQEKTKKEAIETVREKKETHPKLVALHQENERSLQEMKHAFTRHEHLERMQQSLITLQSKQPLITHVYESIRRLDTTMNQAYRNRLDQFLDQQAGYIARTLKDNEPCPVCGSTHHPHPAHKPDDESVDQQTIDTMMQFSNAVSELRNQTAQSMNNIQKDTQTLINTLNAVSKTIAEPKEVLTQKLEALTLQQQTLTQAINQSSEIIASLPSINQELEVLSQSISQTEHALQAQRIENATYETDLKTLNQRVGDYDIKAVNQEIKMLELKHETYQKDLNQTQTTYDQSKSNLERIDTLSRQLNDTIKKDTQTLDTLEAQFVHSVIHAGFEDLSDYENTMTKAPEYDANKQRIHEFETTRLKVTQAIQSLEQDLKDAKHENLEDLKTLIENTKNQLTQLNNELRTNHSTYDQLKRLYDDILKKQRQYDTQAHHFDMISNLSKTANGRLKGALRVSFELYVQSAYFNKILIYANQRLAAMSDGRYQLFRKEDYDDKRPTVGLDLEVFDAYTGMRRDVSTLSGGEMFKASLAMALGLSDVIQSMSGGIEIDMLFVDEGFGSLDQESLNQAINTLIELSENHRLVGIISHLQELKQQIDQQIIIQKSPTGSKLQQRV</sequence>
<keyword evidence="4" id="KW-0175">Coiled coil</keyword>
<reference evidence="6 7" key="1">
    <citation type="submission" date="2015-10" db="EMBL/GenBank/DDBJ databases">
        <title>Erysipelothrix larvae sp. LV19 isolated from the larval gut of the rhinoceros beetle, Trypoxylus dichotomus.</title>
        <authorList>
            <person name="Lim S."/>
            <person name="Kim B.-C."/>
        </authorList>
    </citation>
    <scope>NUCLEOTIDE SEQUENCE [LARGE SCALE GENOMIC DNA]</scope>
    <source>
        <strain evidence="6 7">LV19</strain>
    </source>
</reference>
<proteinExistence type="inferred from homology"/>
<dbReference type="STRING" id="1514105.AOC36_03515"/>
<dbReference type="GO" id="GO:0016887">
    <property type="term" value="F:ATP hydrolysis activity"/>
    <property type="evidence" value="ECO:0007669"/>
    <property type="project" value="InterPro"/>
</dbReference>
<dbReference type="InterPro" id="IPR038729">
    <property type="entry name" value="Rad50/SbcC_AAA"/>
</dbReference>
<feature type="coiled-coil region" evidence="4">
    <location>
        <begin position="762"/>
        <end position="811"/>
    </location>
</feature>
<protein>
    <recommendedName>
        <fullName evidence="3">Nuclease SbcCD subunit C</fullName>
    </recommendedName>
</protein>
<accession>A0A109UGQ2</accession>